<dbReference type="PANTHER" id="PTHR47331">
    <property type="entry name" value="PHD-TYPE DOMAIN-CONTAINING PROTEIN"/>
    <property type="match status" value="1"/>
</dbReference>
<protein>
    <submittedName>
        <fullName evidence="1">Uncharacterized protein</fullName>
    </submittedName>
</protein>
<gene>
    <name evidence="1" type="ORF">HOLleu_39288</name>
</gene>
<dbReference type="EMBL" id="JAIZAY010000021">
    <property type="protein sequence ID" value="KAJ8021942.1"/>
    <property type="molecule type" value="Genomic_DNA"/>
</dbReference>
<organism evidence="1 2">
    <name type="scientific">Holothuria leucospilota</name>
    <name type="common">Black long sea cucumber</name>
    <name type="synonym">Mertensiothuria leucospilota</name>
    <dbReference type="NCBI Taxonomy" id="206669"/>
    <lineage>
        <taxon>Eukaryota</taxon>
        <taxon>Metazoa</taxon>
        <taxon>Echinodermata</taxon>
        <taxon>Eleutherozoa</taxon>
        <taxon>Echinozoa</taxon>
        <taxon>Holothuroidea</taxon>
        <taxon>Aspidochirotacea</taxon>
        <taxon>Aspidochirotida</taxon>
        <taxon>Holothuriidae</taxon>
        <taxon>Holothuria</taxon>
    </lineage>
</organism>
<proteinExistence type="predicted"/>
<dbReference type="OrthoDB" id="8065733at2759"/>
<dbReference type="PANTHER" id="PTHR47331:SF5">
    <property type="entry name" value="RIBONUCLEASE H"/>
    <property type="match status" value="1"/>
</dbReference>
<reference evidence="1" key="1">
    <citation type="submission" date="2021-10" db="EMBL/GenBank/DDBJ databases">
        <title>Tropical sea cucumber genome reveals ecological adaptation and Cuvierian tubules defense mechanism.</title>
        <authorList>
            <person name="Chen T."/>
        </authorList>
    </citation>
    <scope>NUCLEOTIDE SEQUENCE</scope>
    <source>
        <strain evidence="1">Nanhai2018</strain>
        <tissue evidence="1">Muscle</tissue>
    </source>
</reference>
<comment type="caution">
    <text evidence="1">The sequence shown here is derived from an EMBL/GenBank/DDBJ whole genome shotgun (WGS) entry which is preliminary data.</text>
</comment>
<evidence type="ECO:0000313" key="2">
    <source>
        <dbReference type="Proteomes" id="UP001152320"/>
    </source>
</evidence>
<dbReference type="AlphaFoldDB" id="A0A9Q0YKL5"/>
<accession>A0A9Q0YKL5</accession>
<evidence type="ECO:0000313" key="1">
    <source>
        <dbReference type="EMBL" id="KAJ8021942.1"/>
    </source>
</evidence>
<keyword evidence="2" id="KW-1185">Reference proteome</keyword>
<dbReference type="Proteomes" id="UP001152320">
    <property type="component" value="Chromosome 21"/>
</dbReference>
<sequence>MSRTNKLDTVQSSLSPVGIQLSPIECSSKFQLDSIRIFSWEGFYVDDGFLSVPTVEDNSNLVTRTRNMLKRGGFVLHKFRSNSTELLQTLPAESIAVKVNKLDLSDLPTEHILGVLWNASEDNFTFKAKLKARPLTRRDILSTVRGIFDP</sequence>
<name>A0A9Q0YKL5_HOLLE</name>